<dbReference type="Pfam" id="PF10752">
    <property type="entry name" value="DUF2533"/>
    <property type="match status" value="1"/>
</dbReference>
<proteinExistence type="predicted"/>
<evidence type="ECO:0000313" key="2">
    <source>
        <dbReference type="Proteomes" id="UP001168694"/>
    </source>
</evidence>
<comment type="caution">
    <text evidence="1">The sequence shown here is derived from an EMBL/GenBank/DDBJ whole genome shotgun (WGS) entry which is preliminary data.</text>
</comment>
<name>A0ABT8E5V9_9BACL</name>
<protein>
    <submittedName>
        <fullName evidence="1">DUF2533 family protein</fullName>
    </submittedName>
</protein>
<gene>
    <name evidence="1" type="ORF">QYF49_09690</name>
</gene>
<evidence type="ECO:0000313" key="1">
    <source>
        <dbReference type="EMBL" id="MDN4073276.1"/>
    </source>
</evidence>
<dbReference type="EMBL" id="JAUHLN010000002">
    <property type="protein sequence ID" value="MDN4073276.1"/>
    <property type="molecule type" value="Genomic_DNA"/>
</dbReference>
<reference evidence="1" key="1">
    <citation type="submission" date="2023-06" db="EMBL/GenBank/DDBJ databases">
        <title>Draft Genome Sequences of Representative Paenibacillus Polymyxa, Bacillus cereus, Fictibacillus sp., and Brevibacillus agri Strains Isolated from Amazonian Dark Earth.</title>
        <authorList>
            <person name="Pellegrinetti T.A."/>
            <person name="Cunha I.C.M."/>
            <person name="Chaves M.G."/>
            <person name="Freitas A.S."/>
            <person name="Silva A.V.R."/>
            <person name="Tsai S.M."/>
            <person name="Mendes L.W."/>
        </authorList>
    </citation>
    <scope>NUCLEOTIDE SEQUENCE</scope>
    <source>
        <strain evidence="1">CENA-BCM004</strain>
    </source>
</reference>
<sequence length="90" mass="10466">MSVHHEISKHSSRQHAVVSEFLKLEKRREELIDIAVDHCTKGQPFDVAEINEVSRQMNHLAKKGIVPQRKLITEQMVEEFVQMKNQASNF</sequence>
<dbReference type="RefSeq" id="WP_290399414.1">
    <property type="nucleotide sequence ID" value="NZ_JAUHLN010000002.1"/>
</dbReference>
<dbReference type="InterPro" id="IPR019688">
    <property type="entry name" value="DUF2533"/>
</dbReference>
<organism evidence="1 2">
    <name type="scientific">Fictibacillus terranigra</name>
    <dbReference type="NCBI Taxonomy" id="3058424"/>
    <lineage>
        <taxon>Bacteria</taxon>
        <taxon>Bacillati</taxon>
        <taxon>Bacillota</taxon>
        <taxon>Bacilli</taxon>
        <taxon>Bacillales</taxon>
        <taxon>Fictibacillaceae</taxon>
        <taxon>Fictibacillus</taxon>
    </lineage>
</organism>
<dbReference type="Proteomes" id="UP001168694">
    <property type="component" value="Unassembled WGS sequence"/>
</dbReference>
<keyword evidence="2" id="KW-1185">Reference proteome</keyword>
<accession>A0ABT8E5V9</accession>